<evidence type="ECO:0000313" key="3">
    <source>
        <dbReference type="EMBL" id="SNQ48807.1"/>
    </source>
</evidence>
<protein>
    <submittedName>
        <fullName evidence="3">CHAT domain</fullName>
    </submittedName>
</protein>
<evidence type="ECO:0000256" key="1">
    <source>
        <dbReference type="SAM" id="MobiDB-lite"/>
    </source>
</evidence>
<feature type="compositionally biased region" description="Basic and acidic residues" evidence="1">
    <location>
        <begin position="1"/>
        <end position="20"/>
    </location>
</feature>
<dbReference type="Pfam" id="PF12770">
    <property type="entry name" value="CHAT"/>
    <property type="match status" value="1"/>
</dbReference>
<dbReference type="AlphaFoldDB" id="A0A2I2KT18"/>
<evidence type="ECO:0000313" key="4">
    <source>
        <dbReference type="Proteomes" id="UP000234331"/>
    </source>
</evidence>
<feature type="domain" description="CHAT" evidence="2">
    <location>
        <begin position="133"/>
        <end position="431"/>
    </location>
</feature>
<accession>A0A2I2KT18</accession>
<proteinExistence type="predicted"/>
<feature type="region of interest" description="Disordered" evidence="1">
    <location>
        <begin position="1"/>
        <end position="27"/>
    </location>
</feature>
<dbReference type="InterPro" id="IPR024983">
    <property type="entry name" value="CHAT_dom"/>
</dbReference>
<evidence type="ECO:0000259" key="2">
    <source>
        <dbReference type="Pfam" id="PF12770"/>
    </source>
</evidence>
<reference evidence="3 4" key="1">
    <citation type="submission" date="2017-06" db="EMBL/GenBank/DDBJ databases">
        <authorList>
            <person name="Kim H.J."/>
            <person name="Triplett B.A."/>
        </authorList>
    </citation>
    <scope>NUCLEOTIDE SEQUENCE [LARGE SCALE GENOMIC DNA]</scope>
    <source>
        <strain evidence="3">FRACA_ARgP5</strain>
    </source>
</reference>
<organism evidence="3 4">
    <name type="scientific">Frankia canadensis</name>
    <dbReference type="NCBI Taxonomy" id="1836972"/>
    <lineage>
        <taxon>Bacteria</taxon>
        <taxon>Bacillati</taxon>
        <taxon>Actinomycetota</taxon>
        <taxon>Actinomycetes</taxon>
        <taxon>Frankiales</taxon>
        <taxon>Frankiaceae</taxon>
        <taxon>Frankia</taxon>
    </lineage>
</organism>
<dbReference type="Proteomes" id="UP000234331">
    <property type="component" value="Unassembled WGS sequence"/>
</dbReference>
<sequence>MLGHPEREGARGRRPVEVRGADTVVPDDGRRPVTIPRVLVEVERRDGGWAVEVRLPAGSGPPPVGYGVGAVTVTDVDGFPRQIPALPAGRRHQLGASAPEELVALCAGDAGAVCALLARITGRDLRAGDAELYGRWLFECLLAPAWPAILAAATRPADPGPRPGDGPAAHAVELALRWPADDLALGALVWEAMHDGEAPLVGHPRLLVALTRVVPAATPAPATIRRLPRVLFAAGSALEDAVIRPGAMFMGLMRGFDAEGLCVSRAMTNASLTELGDLCARFAPDVVHLVAHGDIAEGRAVLRLADAEEPAGFRYVDAEALTAALRQPAGMPTVVVLSACGSARPTGAAEGAELVDEARAAGRSIAAELTRRGVPVVVAMSGEVSEQASRMFTRGFVRAVQAGASVVGAAAVGRRAGLLHGDPPSRFLDWALPALFLAERVPPDLRVVDPAPAVALRRAAERLELRRAPMFIGHEAILAAAESLADPAPERCPGLVAAVAEGPIGGLGGSRLLREIGLRLLRVGHLPLLIGPFGDGGAPRDLRDLVVRVLQAAIMAADALGIAPPPLSTVGVDETCRRAAFVTPAALRGLDADSRFALLHTAVAEFAAATGPLNEHVLRRALGRDLAAFAAAAAAGLGEPFGVSSRVVVLGDEVHRWVGALRPLLTMLNRDGLGTPDRPVPVVVTASLLEDEGVVLRRLRDERAGQPGFLFPELTRMSPASAILGFQWVLLHPWQERYPQVYTAARSSSRVAIEKSLGELRGMPTAVRRELYLIANVLTFNGVFVAADDEGALRTYEERFR</sequence>
<dbReference type="EMBL" id="FZMO01000201">
    <property type="protein sequence ID" value="SNQ48807.1"/>
    <property type="molecule type" value="Genomic_DNA"/>
</dbReference>
<gene>
    <name evidence="3" type="ORF">FRACA_280029</name>
</gene>
<name>A0A2I2KT18_9ACTN</name>
<keyword evidence="4" id="KW-1185">Reference proteome</keyword>